<dbReference type="EMBL" id="HACG01002502">
    <property type="protein sequence ID" value="CEK49367.1"/>
    <property type="molecule type" value="Transcribed_RNA"/>
</dbReference>
<dbReference type="CDD" id="cd03587">
    <property type="entry name" value="SOCS"/>
    <property type="match status" value="1"/>
</dbReference>
<dbReference type="PROSITE" id="PS50225">
    <property type="entry name" value="SOCS"/>
    <property type="match status" value="1"/>
</dbReference>
<dbReference type="SUPFAM" id="SSF158235">
    <property type="entry name" value="SOCS box-like"/>
    <property type="match status" value="1"/>
</dbReference>
<dbReference type="Pfam" id="PF12796">
    <property type="entry name" value="Ank_2"/>
    <property type="match status" value="1"/>
</dbReference>
<dbReference type="InterPro" id="IPR001496">
    <property type="entry name" value="SOCS_box"/>
</dbReference>
<gene>
    <name evidence="5" type="primary">ORF7481</name>
</gene>
<dbReference type="InterPro" id="IPR036036">
    <property type="entry name" value="SOCS_box-like_dom_sf"/>
</dbReference>
<dbReference type="Pfam" id="PF13857">
    <property type="entry name" value="Ank_5"/>
    <property type="match status" value="1"/>
</dbReference>
<dbReference type="SMART" id="SM00969">
    <property type="entry name" value="SOCS_box"/>
    <property type="match status" value="1"/>
</dbReference>
<dbReference type="PROSITE" id="PS50088">
    <property type="entry name" value="ANK_REPEAT"/>
    <property type="match status" value="1"/>
</dbReference>
<dbReference type="Pfam" id="PF07525">
    <property type="entry name" value="SOCS_box"/>
    <property type="match status" value="1"/>
</dbReference>
<evidence type="ECO:0000313" key="5">
    <source>
        <dbReference type="EMBL" id="CEK49367.1"/>
    </source>
</evidence>
<dbReference type="GO" id="GO:0035556">
    <property type="term" value="P:intracellular signal transduction"/>
    <property type="evidence" value="ECO:0007669"/>
    <property type="project" value="InterPro"/>
</dbReference>
<name>A0A0B6XZ85_9EUPU</name>
<feature type="repeat" description="ANK" evidence="3">
    <location>
        <begin position="24"/>
        <end position="56"/>
    </location>
</feature>
<dbReference type="InterPro" id="IPR002110">
    <property type="entry name" value="Ankyrin_rpt"/>
</dbReference>
<dbReference type="SMART" id="SM00253">
    <property type="entry name" value="SOCS"/>
    <property type="match status" value="1"/>
</dbReference>
<sequence>KSGNLNILRALVEGGCTVDLPNKQGATPLMLAIGMGRVDAASVLLEAGANINLVDKAGKNVFHMAVGVNTALFLINNGAACDTPDKNGMRPLDRAAHVGHIGMLRLLLGCDCRRTTTIMDVPRVVQSRQSLPVFDRWLQQELYSPRELKRLCRQTIRQCLSPMNTANMEQLPIPRLMKDYLLAKHLDLTFANISIDHVQNIVPVSLDNIGHRLQR</sequence>
<reference evidence="5" key="1">
    <citation type="submission" date="2014-12" db="EMBL/GenBank/DDBJ databases">
        <title>Insight into the proteome of Arion vulgaris.</title>
        <authorList>
            <person name="Aradska J."/>
            <person name="Bulat T."/>
            <person name="Smidak R."/>
            <person name="Sarate P."/>
            <person name="Gangsoo J."/>
            <person name="Sialana F."/>
            <person name="Bilban M."/>
            <person name="Lubec G."/>
        </authorList>
    </citation>
    <scope>NUCLEOTIDE SEQUENCE</scope>
    <source>
        <tissue evidence="5">Skin</tissue>
    </source>
</reference>
<keyword evidence="1" id="KW-0677">Repeat</keyword>
<dbReference type="SMART" id="SM00248">
    <property type="entry name" value="ANK"/>
    <property type="match status" value="3"/>
</dbReference>
<dbReference type="PANTHER" id="PTHR24173:SF74">
    <property type="entry name" value="ANKYRIN REPEAT DOMAIN-CONTAINING PROTEIN 16"/>
    <property type="match status" value="1"/>
</dbReference>
<dbReference type="Gene3D" id="1.10.750.20">
    <property type="entry name" value="SOCS box"/>
    <property type="match status" value="1"/>
</dbReference>
<dbReference type="InterPro" id="IPR036770">
    <property type="entry name" value="Ankyrin_rpt-contain_sf"/>
</dbReference>
<evidence type="ECO:0000256" key="2">
    <source>
        <dbReference type="ARBA" id="ARBA00023043"/>
    </source>
</evidence>
<dbReference type="SUPFAM" id="SSF48403">
    <property type="entry name" value="Ankyrin repeat"/>
    <property type="match status" value="1"/>
</dbReference>
<proteinExistence type="predicted"/>
<organism evidence="5">
    <name type="scientific">Arion vulgaris</name>
    <dbReference type="NCBI Taxonomy" id="1028688"/>
    <lineage>
        <taxon>Eukaryota</taxon>
        <taxon>Metazoa</taxon>
        <taxon>Spiralia</taxon>
        <taxon>Lophotrochozoa</taxon>
        <taxon>Mollusca</taxon>
        <taxon>Gastropoda</taxon>
        <taxon>Heterobranchia</taxon>
        <taxon>Euthyneura</taxon>
        <taxon>Panpulmonata</taxon>
        <taxon>Eupulmonata</taxon>
        <taxon>Stylommatophora</taxon>
        <taxon>Helicina</taxon>
        <taxon>Arionoidea</taxon>
        <taxon>Arionidae</taxon>
        <taxon>Arion</taxon>
    </lineage>
</organism>
<dbReference type="PROSITE" id="PS50297">
    <property type="entry name" value="ANK_REP_REGION"/>
    <property type="match status" value="1"/>
</dbReference>
<feature type="non-terminal residue" evidence="5">
    <location>
        <position position="1"/>
    </location>
</feature>
<evidence type="ECO:0000259" key="4">
    <source>
        <dbReference type="PROSITE" id="PS50225"/>
    </source>
</evidence>
<dbReference type="Gene3D" id="1.25.40.20">
    <property type="entry name" value="Ankyrin repeat-containing domain"/>
    <property type="match status" value="1"/>
</dbReference>
<protein>
    <recommendedName>
        <fullName evidence="4">SOCS box domain-containing protein</fullName>
    </recommendedName>
</protein>
<feature type="domain" description="SOCS box" evidence="4">
    <location>
        <begin position="144"/>
        <end position="187"/>
    </location>
</feature>
<keyword evidence="2 3" id="KW-0040">ANK repeat</keyword>
<evidence type="ECO:0000256" key="1">
    <source>
        <dbReference type="ARBA" id="ARBA00022737"/>
    </source>
</evidence>
<evidence type="ECO:0000256" key="3">
    <source>
        <dbReference type="PROSITE-ProRule" id="PRU00023"/>
    </source>
</evidence>
<dbReference type="AlphaFoldDB" id="A0A0B6XZ85"/>
<accession>A0A0B6XZ85</accession>
<dbReference type="PANTHER" id="PTHR24173">
    <property type="entry name" value="ANKYRIN REPEAT CONTAINING"/>
    <property type="match status" value="1"/>
</dbReference>